<sequence length="1450" mass="161987">MCAISKGLQSQKTLVPKSWSVVSSFSQTSIWAPSSFMKPLGCCLVVGQAMGSMTAQRCIQEVLQPVTIPFIYGHEGTLFQQDNARSHIARISMQCLEEAGVDVPPWSPRSPHLSPIEHTLAQLRYEFQVAWDSVPQEDIDYLIYASSSGRVHKHTEGNNPAPEPTARRRSKIPTLEDVSRVQQRDDGEKSSQSKPSPEPNSATTVKSSQSTTEEISRAQQRDDGKKSSQSNPSPEPSSDDGEKLPAHNRSHPQSQASITTGTHTRSFSDRPPPPPPPKSSDIRPGKMDASTTYTQETTVQFGSSPSRLLEASSNGRCTRNTFGNIPSKVATYLNLPDPKSYTGRPGLAIGQIGRMPDGPDARAKGGAEKIRLKKQKLLEASGQKCVKLTSVFKCSSSSSTSTSDAVAEVVTEVININTLSQYQELSCTGQQLHDHIEIEQENVNTHHAHTPALDPPHPSASEQQTEQDDSHLDLDVSFDYFKHPKKGQLDFSFKYHPNQDISDPVLQRAIYRKDGSKRKWLTYSEEQGALFCSVCLAFSTTPDSSSDLARSMQFSPKKKRSAIKQHERVTGGGRKCPETLTQFEETVTNLIGEVPIEGHPETAESGVTNFILNSPPSESNVVEKATDSVDNITRGENSSSAQTKIPSRNRLWIDKTRDVSKGKSSGRPQVEDIVEDLRQRMEQNPNVIMLHIATDEAWFHLSGYANSQNCRIWSTEDPHVFQETPLHPIKALDANQAKEEDLFKFEDQFYDTISSADEIVNSIKRVSGRQQSTDGLSGTGQCPTNGCENAVPVKLSESNFPTQQAVQKPRWGFPKINRLRSMGNKFKRDPRLQSDYSNFMDEYQALDLLEQLEADFVDKVEGTPLNQTPLCNSMLKTLAVPSHAATKSVPVYKWGVSYDGRSDLVAFLEKVKDLTEDELFRSAYDLFTEPALTWSDEPTAIYVAAMTNIFNRLTVTPGPGEQLRLIKKKILPRYITALALQKVDSIEQLLSFCRCIDEADEAKNRNPVRTSKAPVSHSVKSPPPRKPPSQSPKNSVNCWNCNKNDHLYSQCPNRRQNLFCYRCGRKDTTVKDCPQCSKKRGRVSNSLTEAQKPNETRAFANHDRLGNSRIVKINNESITALLDSAVNRSVLGREGLRKVNSLGLPVQAVPENLLVTTASDSRHLITGLIHLPISVKGRSETLPVLVMPSKPDNQKRYLASRRVTTPYPRRDDGALSPFAAPTLRLSAPLATQKPNSFQPFLPLPGWFGELQEHFQNLQQLQVDDPFLGPIFDARVRGVELPANERLSQHFRLHQEILIFFHPTDGAPKTALPESLAEDVIRSFHEQYVHLRISKVYSLMNRHFFLRKMRARIEGFIKSCDVCQRCKFPNRAFVGEMHPIIAKNLGDLVTLDYYGPGPLPAGRSQVTYIFVVIDAFSILNYIYYMIPFKLSNMIILDVWEIHFGISINLDF</sequence>
<feature type="region of interest" description="Disordered" evidence="2">
    <location>
        <begin position="296"/>
        <end position="315"/>
    </location>
</feature>
<feature type="compositionally biased region" description="Polar residues" evidence="2">
    <location>
        <begin position="251"/>
        <end position="265"/>
    </location>
</feature>
<feature type="domain" description="CCHC-type" evidence="4">
    <location>
        <begin position="1038"/>
        <end position="1053"/>
    </location>
</feature>
<dbReference type="Gene3D" id="4.10.60.10">
    <property type="entry name" value="Zinc finger, CCHC-type"/>
    <property type="match status" value="1"/>
</dbReference>
<comment type="caution">
    <text evidence="5">The sequence shown here is derived from an EMBL/GenBank/DDBJ whole genome shotgun (WGS) entry which is preliminary data.</text>
</comment>
<dbReference type="InterPro" id="IPR036397">
    <property type="entry name" value="RNaseH_sf"/>
</dbReference>
<dbReference type="GO" id="GO:0008270">
    <property type="term" value="F:zinc ion binding"/>
    <property type="evidence" value="ECO:0007669"/>
    <property type="project" value="UniProtKB-KW"/>
</dbReference>
<reference evidence="5" key="1">
    <citation type="journal article" date="2020" name="J Insects Food Feed">
        <title>The yellow mealworm (Tenebrio molitor) genome: a resource for the emerging insects as food and feed industry.</title>
        <authorList>
            <person name="Eriksson T."/>
            <person name="Andere A."/>
            <person name="Kelstrup H."/>
            <person name="Emery V."/>
            <person name="Picard C."/>
        </authorList>
    </citation>
    <scope>NUCLEOTIDE SEQUENCE</scope>
    <source>
        <strain evidence="5">Stoneville</strain>
        <tissue evidence="5">Whole head</tissue>
    </source>
</reference>
<dbReference type="EMBL" id="JABDTM020025117">
    <property type="protein sequence ID" value="KAH0813602.1"/>
    <property type="molecule type" value="Genomic_DNA"/>
</dbReference>
<keyword evidence="3" id="KW-0812">Transmembrane</keyword>
<feature type="compositionally biased region" description="Basic and acidic residues" evidence="2">
    <location>
        <begin position="177"/>
        <end position="191"/>
    </location>
</feature>
<evidence type="ECO:0000256" key="1">
    <source>
        <dbReference type="PROSITE-ProRule" id="PRU00047"/>
    </source>
</evidence>
<proteinExistence type="predicted"/>
<dbReference type="Proteomes" id="UP000719412">
    <property type="component" value="Unassembled WGS sequence"/>
</dbReference>
<feature type="compositionally biased region" description="Polar residues" evidence="2">
    <location>
        <begin position="202"/>
        <end position="213"/>
    </location>
</feature>
<dbReference type="InterPro" id="IPR041588">
    <property type="entry name" value="Integrase_H2C2"/>
</dbReference>
<dbReference type="InterPro" id="IPR001878">
    <property type="entry name" value="Znf_CCHC"/>
</dbReference>
<feature type="region of interest" description="Disordered" evidence="2">
    <location>
        <begin position="445"/>
        <end position="469"/>
    </location>
</feature>
<dbReference type="Gene3D" id="1.10.340.70">
    <property type="match status" value="1"/>
</dbReference>
<evidence type="ECO:0000313" key="5">
    <source>
        <dbReference type="EMBL" id="KAH0813602.1"/>
    </source>
</evidence>
<dbReference type="Pfam" id="PF17921">
    <property type="entry name" value="Integrase_H2C2"/>
    <property type="match status" value="1"/>
</dbReference>
<keyword evidence="1" id="KW-0863">Zinc-finger</keyword>
<name>A0A8J6HG75_TENMO</name>
<keyword evidence="3" id="KW-1133">Transmembrane helix</keyword>
<keyword evidence="6" id="KW-1185">Reference proteome</keyword>
<gene>
    <name evidence="5" type="ORF">GEV33_009189</name>
</gene>
<feature type="compositionally biased region" description="Low complexity" evidence="2">
    <location>
        <begin position="192"/>
        <end position="201"/>
    </location>
</feature>
<dbReference type="PANTHER" id="PTHR47266">
    <property type="entry name" value="ENDONUCLEASE-RELATED"/>
    <property type="match status" value="1"/>
</dbReference>
<evidence type="ECO:0000256" key="3">
    <source>
        <dbReference type="SAM" id="Phobius"/>
    </source>
</evidence>
<keyword evidence="1" id="KW-0479">Metal-binding</keyword>
<evidence type="ECO:0000256" key="2">
    <source>
        <dbReference type="SAM" id="MobiDB-lite"/>
    </source>
</evidence>
<accession>A0A8J6HG75</accession>
<feature type="region of interest" description="Disordered" evidence="2">
    <location>
        <begin position="150"/>
        <end position="289"/>
    </location>
</feature>
<protein>
    <recommendedName>
        <fullName evidence="4">CCHC-type domain-containing protein</fullName>
    </recommendedName>
</protein>
<dbReference type="SUPFAM" id="SSF57756">
    <property type="entry name" value="Retrovirus zinc finger-like domains"/>
    <property type="match status" value="1"/>
</dbReference>
<feature type="compositionally biased region" description="Pro residues" evidence="2">
    <location>
        <begin position="1021"/>
        <end position="1030"/>
    </location>
</feature>
<dbReference type="GO" id="GO:0003676">
    <property type="term" value="F:nucleic acid binding"/>
    <property type="evidence" value="ECO:0007669"/>
    <property type="project" value="InterPro"/>
</dbReference>
<feature type="transmembrane region" description="Helical" evidence="3">
    <location>
        <begin position="1405"/>
        <end position="1425"/>
    </location>
</feature>
<dbReference type="SMART" id="SM00343">
    <property type="entry name" value="ZnF_C2HC"/>
    <property type="match status" value="2"/>
</dbReference>
<evidence type="ECO:0000259" key="4">
    <source>
        <dbReference type="PROSITE" id="PS50158"/>
    </source>
</evidence>
<dbReference type="InterPro" id="IPR052160">
    <property type="entry name" value="Gypsy_RT_Integrase-like"/>
</dbReference>
<feature type="region of interest" description="Disordered" evidence="2">
    <location>
        <begin position="1005"/>
        <end position="1035"/>
    </location>
</feature>
<feature type="compositionally biased region" description="Basic and acidic residues" evidence="2">
    <location>
        <begin position="214"/>
        <end position="226"/>
    </location>
</feature>
<evidence type="ECO:0000313" key="6">
    <source>
        <dbReference type="Proteomes" id="UP000719412"/>
    </source>
</evidence>
<reference evidence="5" key="2">
    <citation type="submission" date="2021-08" db="EMBL/GenBank/DDBJ databases">
        <authorList>
            <person name="Eriksson T."/>
        </authorList>
    </citation>
    <scope>NUCLEOTIDE SEQUENCE</scope>
    <source>
        <strain evidence="5">Stoneville</strain>
        <tissue evidence="5">Whole head</tissue>
    </source>
</reference>
<keyword evidence="3" id="KW-0472">Membrane</keyword>
<dbReference type="PROSITE" id="PS50158">
    <property type="entry name" value="ZF_CCHC"/>
    <property type="match status" value="1"/>
</dbReference>
<organism evidence="5 6">
    <name type="scientific">Tenebrio molitor</name>
    <name type="common">Yellow mealworm beetle</name>
    <dbReference type="NCBI Taxonomy" id="7067"/>
    <lineage>
        <taxon>Eukaryota</taxon>
        <taxon>Metazoa</taxon>
        <taxon>Ecdysozoa</taxon>
        <taxon>Arthropoda</taxon>
        <taxon>Hexapoda</taxon>
        <taxon>Insecta</taxon>
        <taxon>Pterygota</taxon>
        <taxon>Neoptera</taxon>
        <taxon>Endopterygota</taxon>
        <taxon>Coleoptera</taxon>
        <taxon>Polyphaga</taxon>
        <taxon>Cucujiformia</taxon>
        <taxon>Tenebrionidae</taxon>
        <taxon>Tenebrio</taxon>
    </lineage>
</organism>
<dbReference type="InterPro" id="IPR036875">
    <property type="entry name" value="Znf_CCHC_sf"/>
</dbReference>
<feature type="compositionally biased region" description="Low complexity" evidence="2">
    <location>
        <begin position="1011"/>
        <end position="1020"/>
    </location>
</feature>
<keyword evidence="1" id="KW-0862">Zinc</keyword>
<dbReference type="Gene3D" id="3.30.420.10">
    <property type="entry name" value="Ribonuclease H-like superfamily/Ribonuclease H"/>
    <property type="match status" value="1"/>
</dbReference>